<dbReference type="Proteomes" id="UP000751852">
    <property type="component" value="Unassembled WGS sequence"/>
</dbReference>
<evidence type="ECO:0000313" key="2">
    <source>
        <dbReference type="EMBL" id="MBI5975891.1"/>
    </source>
</evidence>
<reference evidence="2 3" key="1">
    <citation type="submission" date="2020-04" db="EMBL/GenBank/DDBJ databases">
        <title>Staphylococcus species from domestic dog.</title>
        <authorList>
            <person name="Paterson G.K."/>
        </authorList>
    </citation>
    <scope>NUCLEOTIDE SEQUENCE [LARGE SCALE GENOMIC DNA]</scope>
    <source>
        <strain evidence="2 3">H16/1A</strain>
    </source>
</reference>
<name>A0ABS0TD49_9STAP</name>
<keyword evidence="1" id="KW-0472">Membrane</keyword>
<comment type="caution">
    <text evidence="2">The sequence shown here is derived from an EMBL/GenBank/DDBJ whole genome shotgun (WGS) entry which is preliminary data.</text>
</comment>
<sequence>MRIGLYIALLCGVVSGITIFFQVPLFNTVLFPILIGLMGMIAVLWTVPNSNISNMLKLGGLLINLFPVIAGLIQWIA</sequence>
<keyword evidence="3" id="KW-1185">Reference proteome</keyword>
<evidence type="ECO:0000256" key="1">
    <source>
        <dbReference type="SAM" id="Phobius"/>
    </source>
</evidence>
<accession>A0ABS0TD49</accession>
<organism evidence="2 3">
    <name type="scientific">Staphylococcus canis</name>
    <dbReference type="NCBI Taxonomy" id="2724942"/>
    <lineage>
        <taxon>Bacteria</taxon>
        <taxon>Bacillati</taxon>
        <taxon>Bacillota</taxon>
        <taxon>Bacilli</taxon>
        <taxon>Bacillales</taxon>
        <taxon>Staphylococcaceae</taxon>
        <taxon>Staphylococcus</taxon>
    </lineage>
</organism>
<dbReference type="RefSeq" id="WP_198618663.1">
    <property type="nucleotide sequence ID" value="NZ_JABANU010000031.1"/>
</dbReference>
<dbReference type="EMBL" id="JABANU010000031">
    <property type="protein sequence ID" value="MBI5975891.1"/>
    <property type="molecule type" value="Genomic_DNA"/>
</dbReference>
<keyword evidence="1" id="KW-1133">Transmembrane helix</keyword>
<keyword evidence="1" id="KW-0812">Transmembrane</keyword>
<gene>
    <name evidence="2" type="ORF">HHH54_09830</name>
</gene>
<evidence type="ECO:0000313" key="3">
    <source>
        <dbReference type="Proteomes" id="UP000751852"/>
    </source>
</evidence>
<feature type="transmembrane region" description="Helical" evidence="1">
    <location>
        <begin position="26"/>
        <end position="46"/>
    </location>
</feature>
<protein>
    <submittedName>
        <fullName evidence="2">Uncharacterized protein</fullName>
    </submittedName>
</protein>
<feature type="transmembrane region" description="Helical" evidence="1">
    <location>
        <begin position="58"/>
        <end position="76"/>
    </location>
</feature>
<proteinExistence type="predicted"/>